<comment type="domain">
    <text evidence="10">The DHHC domain is required for palmitoyltransferase activity.</text>
</comment>
<comment type="caution">
    <text evidence="10">Lacks conserved residue(s) required for the propagation of feature annotation.</text>
</comment>
<keyword evidence="3" id="KW-0813">Transport</keyword>
<name>A0ABR2S3D6_9ROSI</name>
<comment type="subcellular location">
    <subcellularLocation>
        <location evidence="1">Endomembrane system</location>
        <topology evidence="1">Multi-pass membrane protein</topology>
    </subcellularLocation>
</comment>
<feature type="transmembrane region" description="Helical" evidence="10">
    <location>
        <begin position="56"/>
        <end position="78"/>
    </location>
</feature>
<evidence type="ECO:0000256" key="5">
    <source>
        <dbReference type="ARBA" id="ARBA00022692"/>
    </source>
</evidence>
<feature type="transmembrane region" description="Helical" evidence="10">
    <location>
        <begin position="568"/>
        <end position="588"/>
    </location>
</feature>
<evidence type="ECO:0000256" key="1">
    <source>
        <dbReference type="ARBA" id="ARBA00004127"/>
    </source>
</evidence>
<keyword evidence="6" id="KW-0029">Amino-acid transport</keyword>
<evidence type="ECO:0000256" key="8">
    <source>
        <dbReference type="ARBA" id="ARBA00023136"/>
    </source>
</evidence>
<feature type="transmembrane region" description="Helical" evidence="10">
    <location>
        <begin position="803"/>
        <end position="823"/>
    </location>
</feature>
<evidence type="ECO:0000256" key="11">
    <source>
        <dbReference type="SAM" id="MobiDB-lite"/>
    </source>
</evidence>
<protein>
    <recommendedName>
        <fullName evidence="10">S-acyltransferase</fullName>
        <ecNumber evidence="10">2.3.1.225</ecNumber>
    </recommendedName>
    <alternativeName>
        <fullName evidence="10">Palmitoyltransferase</fullName>
    </alternativeName>
</protein>
<comment type="catalytic activity">
    <reaction evidence="10">
        <text>L-cysteinyl-[protein] + hexadecanoyl-CoA = S-hexadecanoyl-L-cysteinyl-[protein] + CoA</text>
        <dbReference type="Rhea" id="RHEA:36683"/>
        <dbReference type="Rhea" id="RHEA-COMP:10131"/>
        <dbReference type="Rhea" id="RHEA-COMP:11032"/>
        <dbReference type="ChEBI" id="CHEBI:29950"/>
        <dbReference type="ChEBI" id="CHEBI:57287"/>
        <dbReference type="ChEBI" id="CHEBI:57379"/>
        <dbReference type="ChEBI" id="CHEBI:74151"/>
        <dbReference type="EC" id="2.3.1.225"/>
    </reaction>
</comment>
<feature type="transmembrane region" description="Helical" evidence="10">
    <location>
        <begin position="676"/>
        <end position="697"/>
    </location>
</feature>
<sequence length="891" mass="98733">MSSALFISSNKSPEMKFKKLLSIPVFSALFLMGFVYYITVFIFIEDWVGLQTSAGSLNNMIFSSMASLCLLSFLVGVLTDPGRVPLSYIPDVEDSSFVSDQETKKNVLQSKTCDKCAAYKPPRTHHCRVCKRCILRMDHHCLWINNCVGYWNYKAFFNLILYATIGSIHATVIVINCMRQKDWNSSGTTPLKFFYLACGAITLALSVTLGTLLGWHIYLIAHNMTTIEYYEGIRATWLAKKSGLSYRHPFDLSVYKNITLVLGPNALKWFCPTSTSHLKDGVSFPTLRDSSFSSQEKPNSLFVSDVKKKVKITCHTKPYHSEELNYYHIRSSDSRSFYIESEDEEEAEKLEYTGHGEDDANENCYYASFSSAENLQQNKQSSHATQWPQSYRQSIDLYSSVPSPTIGFLGTPTLSRLGSSFLSSSLTRRFTPETLHDQVRKPLLPPSVDNEIQPHRRSSRSLITSAPSRKQSVRFDDKVDHAHGIPLGRQSTYGQAVMNGINVLCGVGILSTPYAAKEGGWLGLIILFTFAVLSFYTGLLLRQCLDSSPELETYPDIGQAAFGAAGRITLSIILYVELYASCVDYIILEGDNLSSLFPNAHLSLGGFELNSHHLFCLMTTLAVLPTVWLRDLSVLSYISAGGVVASFLVVICLFWVGLVDQVGFHNKGTPLNLATLPVAVGLYGFCYSGHAVFPNIYTSMAEPAKFSSVLLSCFGICTLLYAGTAVMGYKMFGEATESQFTLNMPKDLLASKIAVWATVVNPFTKYPFSLFLYQTYALTLSPVAMSLEELLPSRHLKSHIYPILIRTLLVMSTLVVGLSVPFFGLVLSLIGSLLTMLVTLILPPACYLSILRGKVGRIQVAICIIIIAVGVVSSSFGTYSALTKIIENLRK</sequence>
<organism evidence="14 15">
    <name type="scientific">Hibiscus sabdariffa</name>
    <name type="common">roselle</name>
    <dbReference type="NCBI Taxonomy" id="183260"/>
    <lineage>
        <taxon>Eukaryota</taxon>
        <taxon>Viridiplantae</taxon>
        <taxon>Streptophyta</taxon>
        <taxon>Embryophyta</taxon>
        <taxon>Tracheophyta</taxon>
        <taxon>Spermatophyta</taxon>
        <taxon>Magnoliopsida</taxon>
        <taxon>eudicotyledons</taxon>
        <taxon>Gunneridae</taxon>
        <taxon>Pentapetalae</taxon>
        <taxon>rosids</taxon>
        <taxon>malvids</taxon>
        <taxon>Malvales</taxon>
        <taxon>Malvaceae</taxon>
        <taxon>Malvoideae</taxon>
        <taxon>Hibiscus</taxon>
    </lineage>
</organism>
<evidence type="ECO:0000256" key="7">
    <source>
        <dbReference type="ARBA" id="ARBA00022989"/>
    </source>
</evidence>
<evidence type="ECO:0000313" key="14">
    <source>
        <dbReference type="EMBL" id="KAK9019521.1"/>
    </source>
</evidence>
<gene>
    <name evidence="14" type="ORF">V6N11_054039</name>
</gene>
<feature type="transmembrane region" description="Helical" evidence="10">
    <location>
        <begin position="20"/>
        <end position="44"/>
    </location>
</feature>
<feature type="transmembrane region" description="Helical" evidence="10">
    <location>
        <begin position="634"/>
        <end position="656"/>
    </location>
</feature>
<evidence type="ECO:0000256" key="6">
    <source>
        <dbReference type="ARBA" id="ARBA00022970"/>
    </source>
</evidence>
<reference evidence="14 15" key="1">
    <citation type="journal article" date="2024" name="G3 (Bethesda)">
        <title>Genome assembly of Hibiscus sabdariffa L. provides insights into metabolisms of medicinal natural products.</title>
        <authorList>
            <person name="Kim T."/>
        </authorList>
    </citation>
    <scope>NUCLEOTIDE SEQUENCE [LARGE SCALE GENOMIC DNA]</scope>
    <source>
        <strain evidence="14">TK-2024</strain>
        <tissue evidence="14">Old leaves</tissue>
    </source>
</reference>
<evidence type="ECO:0000259" key="13">
    <source>
        <dbReference type="Pfam" id="PF01529"/>
    </source>
</evidence>
<evidence type="ECO:0000256" key="2">
    <source>
        <dbReference type="ARBA" id="ARBA00008574"/>
    </source>
</evidence>
<dbReference type="EC" id="2.3.1.225" evidence="10"/>
<accession>A0ABR2S3D6</accession>
<evidence type="ECO:0000256" key="4">
    <source>
        <dbReference type="ARBA" id="ARBA00022679"/>
    </source>
</evidence>
<feature type="domain" description="Amino acid transporter transmembrane" evidence="12">
    <location>
        <begin position="490"/>
        <end position="880"/>
    </location>
</feature>
<feature type="region of interest" description="Disordered" evidence="11">
    <location>
        <begin position="440"/>
        <end position="463"/>
    </location>
</feature>
<keyword evidence="7 10" id="KW-1133">Transmembrane helix</keyword>
<feature type="transmembrane region" description="Helical" evidence="10">
    <location>
        <begin position="829"/>
        <end position="848"/>
    </location>
</feature>
<keyword evidence="9 10" id="KW-0012">Acyltransferase</keyword>
<evidence type="ECO:0000256" key="3">
    <source>
        <dbReference type="ARBA" id="ARBA00022448"/>
    </source>
</evidence>
<keyword evidence="5 10" id="KW-0812">Transmembrane</keyword>
<dbReference type="Pfam" id="PF01529">
    <property type="entry name" value="DHHC"/>
    <property type="match status" value="1"/>
</dbReference>
<evidence type="ECO:0000313" key="15">
    <source>
        <dbReference type="Proteomes" id="UP001396334"/>
    </source>
</evidence>
<dbReference type="Proteomes" id="UP001396334">
    <property type="component" value="Unassembled WGS sequence"/>
</dbReference>
<dbReference type="InterPro" id="IPR001594">
    <property type="entry name" value="Palmitoyltrfase_DHHC"/>
</dbReference>
<proteinExistence type="inferred from homology"/>
<feature type="transmembrane region" description="Helical" evidence="10">
    <location>
        <begin position="521"/>
        <end position="541"/>
    </location>
</feature>
<keyword evidence="4 10" id="KW-0808">Transferase</keyword>
<dbReference type="Pfam" id="PF01490">
    <property type="entry name" value="Aa_trans"/>
    <property type="match status" value="1"/>
</dbReference>
<evidence type="ECO:0000256" key="9">
    <source>
        <dbReference type="ARBA" id="ARBA00023315"/>
    </source>
</evidence>
<feature type="transmembrane region" description="Helical" evidence="10">
    <location>
        <begin position="194"/>
        <end position="215"/>
    </location>
</feature>
<dbReference type="EMBL" id="JBBPBN010000017">
    <property type="protein sequence ID" value="KAK9019521.1"/>
    <property type="molecule type" value="Genomic_DNA"/>
</dbReference>
<evidence type="ECO:0000256" key="10">
    <source>
        <dbReference type="RuleBase" id="RU079119"/>
    </source>
</evidence>
<comment type="similarity">
    <text evidence="2 10">Belongs to the DHHC palmitoyltransferase family.</text>
</comment>
<dbReference type="PANTHER" id="PTHR12246">
    <property type="entry name" value="PALMITOYLTRANSFERASE ZDHHC16"/>
    <property type="match status" value="1"/>
</dbReference>
<comment type="caution">
    <text evidence="14">The sequence shown here is derived from an EMBL/GenBank/DDBJ whole genome shotgun (WGS) entry which is preliminary data.</text>
</comment>
<dbReference type="InterPro" id="IPR013057">
    <property type="entry name" value="AA_transpt_TM"/>
</dbReference>
<feature type="transmembrane region" description="Helical" evidence="10">
    <location>
        <begin position="709"/>
        <end position="729"/>
    </location>
</feature>
<feature type="transmembrane region" description="Helical" evidence="10">
    <location>
        <begin position="155"/>
        <end position="174"/>
    </location>
</feature>
<dbReference type="InterPro" id="IPR039859">
    <property type="entry name" value="PFA4/ZDH16/20/ERF2-like"/>
</dbReference>
<feature type="transmembrane region" description="Helical" evidence="10">
    <location>
        <begin position="860"/>
        <end position="882"/>
    </location>
</feature>
<dbReference type="PROSITE" id="PS50216">
    <property type="entry name" value="DHHC"/>
    <property type="match status" value="1"/>
</dbReference>
<keyword evidence="8 10" id="KW-0472">Membrane</keyword>
<feature type="domain" description="Palmitoyltransferase DHHC" evidence="13">
    <location>
        <begin position="109"/>
        <end position="231"/>
    </location>
</feature>
<keyword evidence="15" id="KW-1185">Reference proteome</keyword>
<evidence type="ECO:0000259" key="12">
    <source>
        <dbReference type="Pfam" id="PF01490"/>
    </source>
</evidence>